<evidence type="ECO:0000313" key="3">
    <source>
        <dbReference type="Proteomes" id="UP000198287"/>
    </source>
</evidence>
<feature type="compositionally biased region" description="Polar residues" evidence="1">
    <location>
        <begin position="303"/>
        <end position="312"/>
    </location>
</feature>
<comment type="caution">
    <text evidence="2">The sequence shown here is derived from an EMBL/GenBank/DDBJ whole genome shotgun (WGS) entry which is preliminary data.</text>
</comment>
<protein>
    <submittedName>
        <fullName evidence="2">Uncharacterized protein</fullName>
    </submittedName>
</protein>
<feature type="compositionally biased region" description="Polar residues" evidence="1">
    <location>
        <begin position="270"/>
        <end position="279"/>
    </location>
</feature>
<feature type="compositionally biased region" description="Basic residues" evidence="1">
    <location>
        <begin position="543"/>
        <end position="552"/>
    </location>
</feature>
<feature type="region of interest" description="Disordered" evidence="1">
    <location>
        <begin position="42"/>
        <end position="312"/>
    </location>
</feature>
<organism evidence="2 3">
    <name type="scientific">Folsomia candida</name>
    <name type="common">Springtail</name>
    <dbReference type="NCBI Taxonomy" id="158441"/>
    <lineage>
        <taxon>Eukaryota</taxon>
        <taxon>Metazoa</taxon>
        <taxon>Ecdysozoa</taxon>
        <taxon>Arthropoda</taxon>
        <taxon>Hexapoda</taxon>
        <taxon>Collembola</taxon>
        <taxon>Entomobryomorpha</taxon>
        <taxon>Isotomoidea</taxon>
        <taxon>Isotomidae</taxon>
        <taxon>Proisotominae</taxon>
        <taxon>Folsomia</taxon>
    </lineage>
</organism>
<feature type="compositionally biased region" description="Polar residues" evidence="1">
    <location>
        <begin position="231"/>
        <end position="240"/>
    </location>
</feature>
<reference evidence="2 3" key="1">
    <citation type="submission" date="2015-12" db="EMBL/GenBank/DDBJ databases">
        <title>The genome of Folsomia candida.</title>
        <authorList>
            <person name="Faddeeva A."/>
            <person name="Derks M.F."/>
            <person name="Anvar Y."/>
            <person name="Smit S."/>
            <person name="Van Straalen N."/>
            <person name="Roelofs D."/>
        </authorList>
    </citation>
    <scope>NUCLEOTIDE SEQUENCE [LARGE SCALE GENOMIC DNA]</scope>
    <source>
        <strain evidence="2 3">VU population</strain>
        <tissue evidence="2">Whole body</tissue>
    </source>
</reference>
<keyword evidence="3" id="KW-1185">Reference proteome</keyword>
<dbReference type="AlphaFoldDB" id="A0A226DBI9"/>
<evidence type="ECO:0000313" key="2">
    <source>
        <dbReference type="EMBL" id="OXA42915.1"/>
    </source>
</evidence>
<dbReference type="EMBL" id="LNIX01000024">
    <property type="protein sequence ID" value="OXA42915.1"/>
    <property type="molecule type" value="Genomic_DNA"/>
</dbReference>
<dbReference type="OrthoDB" id="8197684at2759"/>
<evidence type="ECO:0000256" key="1">
    <source>
        <dbReference type="SAM" id="MobiDB-lite"/>
    </source>
</evidence>
<accession>A0A226DBI9</accession>
<name>A0A226DBI9_FOLCA</name>
<dbReference type="Proteomes" id="UP000198287">
    <property type="component" value="Unassembled WGS sequence"/>
</dbReference>
<gene>
    <name evidence="2" type="ORF">Fcan01_22360</name>
</gene>
<feature type="region of interest" description="Disordered" evidence="1">
    <location>
        <begin position="511"/>
        <end position="553"/>
    </location>
</feature>
<proteinExistence type="predicted"/>
<sequence length="577" mass="66838">MKTKSSSSRVSRRFSDNPFAKNIVEEIDDEDLLMDYERFDENADKLSKSSMSTPMPPSGRDKPHKKLKKNKEVRQEDEWGEISTNNYSTFGADKSSRADLSSSKKNKKIQEEDEWETSNNNNSTFGADKRRGLSPSKKSREIRQQDEDEWETSNNYNNGFGADKRRQIGLSPSKKSREIRQEPEEDEWGEISTNNNINFGANKRRNVDLSPSKKNKEIRQQQQEEDEWEETSYNKNTSFGTDKRSRVDLSPPKKKNKEKRLQHQEDEWETNNSHNNSSFGADKSRRVDLSSSKKKNKERRQQDSAQDWETNNYNYNTSFGANKRREVDLSQVPPHLFKNMVQATPPKYFSLTEDEINHEDVEGWIIQCPRNVNLKEILEGKKLSLKDGASSILSSSHQEEELASIPLHGCITVRTHLEEVYPPEVLIPRKKTRKLPRGIKQRHPIYGVDFSEALSGDKVTKTRSTFYAPSPTKTNLEDDFIEKLTFSKTKRVRKSSVSIPQVIPEPEVEVEPPSKKLKKRKSYIEPEEFAQPEVLEEAPPPSKKSKSSKKRNSYIEPEILEIPEYYVSPKKEKKTRK</sequence>
<feature type="compositionally biased region" description="Acidic residues" evidence="1">
    <location>
        <begin position="525"/>
        <end position="536"/>
    </location>
</feature>